<evidence type="ECO:0000313" key="5">
    <source>
        <dbReference type="EMBL" id="QGQ94857.1"/>
    </source>
</evidence>
<dbReference type="InterPro" id="IPR018060">
    <property type="entry name" value="HTH_AraC"/>
</dbReference>
<evidence type="ECO:0000259" key="4">
    <source>
        <dbReference type="PROSITE" id="PS01124"/>
    </source>
</evidence>
<dbReference type="SUPFAM" id="SSF46689">
    <property type="entry name" value="Homeodomain-like"/>
    <property type="match status" value="2"/>
</dbReference>
<dbReference type="InterPro" id="IPR013096">
    <property type="entry name" value="Cupin_2"/>
</dbReference>
<dbReference type="CDD" id="cd02208">
    <property type="entry name" value="cupin_RmlC-like"/>
    <property type="match status" value="1"/>
</dbReference>
<dbReference type="Gene3D" id="2.60.120.10">
    <property type="entry name" value="Jelly Rolls"/>
    <property type="match status" value="1"/>
</dbReference>
<accession>A0A6B8RFY3</accession>
<keyword evidence="3" id="KW-0804">Transcription</keyword>
<dbReference type="RefSeq" id="WP_155699866.1">
    <property type="nucleotide sequence ID" value="NZ_CP034235.1"/>
</dbReference>
<dbReference type="PANTHER" id="PTHR43280">
    <property type="entry name" value="ARAC-FAMILY TRANSCRIPTIONAL REGULATOR"/>
    <property type="match status" value="1"/>
</dbReference>
<dbReference type="PROSITE" id="PS01124">
    <property type="entry name" value="HTH_ARAC_FAMILY_2"/>
    <property type="match status" value="1"/>
</dbReference>
<dbReference type="SUPFAM" id="SSF51182">
    <property type="entry name" value="RmlC-like cupins"/>
    <property type="match status" value="1"/>
</dbReference>
<proteinExistence type="predicted"/>
<dbReference type="InterPro" id="IPR009057">
    <property type="entry name" value="Homeodomain-like_sf"/>
</dbReference>
<evidence type="ECO:0000256" key="2">
    <source>
        <dbReference type="ARBA" id="ARBA00023125"/>
    </source>
</evidence>
<dbReference type="Gene3D" id="1.10.10.60">
    <property type="entry name" value="Homeodomain-like"/>
    <property type="match status" value="2"/>
</dbReference>
<feature type="domain" description="HTH araC/xylS-type" evidence="4">
    <location>
        <begin position="193"/>
        <end position="291"/>
    </location>
</feature>
<keyword evidence="6" id="KW-1185">Reference proteome</keyword>
<dbReference type="OrthoDB" id="9778008at2"/>
<evidence type="ECO:0000256" key="3">
    <source>
        <dbReference type="ARBA" id="ARBA00023163"/>
    </source>
</evidence>
<evidence type="ECO:0000313" key="6">
    <source>
        <dbReference type="Proteomes" id="UP000426246"/>
    </source>
</evidence>
<dbReference type="PRINTS" id="PR00032">
    <property type="entry name" value="HTHARAC"/>
</dbReference>
<dbReference type="InterPro" id="IPR018062">
    <property type="entry name" value="HTH_AraC-typ_CS"/>
</dbReference>
<dbReference type="EMBL" id="CP034235">
    <property type="protein sequence ID" value="QGQ94857.1"/>
    <property type="molecule type" value="Genomic_DNA"/>
</dbReference>
<dbReference type="InterPro" id="IPR011051">
    <property type="entry name" value="RmlC_Cupin_sf"/>
</dbReference>
<dbReference type="Pfam" id="PF12833">
    <property type="entry name" value="HTH_18"/>
    <property type="match status" value="1"/>
</dbReference>
<organism evidence="5 6">
    <name type="scientific">Paenibacillus psychroresistens</name>
    <dbReference type="NCBI Taxonomy" id="1778678"/>
    <lineage>
        <taxon>Bacteria</taxon>
        <taxon>Bacillati</taxon>
        <taxon>Bacillota</taxon>
        <taxon>Bacilli</taxon>
        <taxon>Bacillales</taxon>
        <taxon>Paenibacillaceae</taxon>
        <taxon>Paenibacillus</taxon>
    </lineage>
</organism>
<gene>
    <name evidence="5" type="ORF">EHS13_08200</name>
</gene>
<protein>
    <submittedName>
        <fullName evidence="5">AraC family transcriptional regulator</fullName>
    </submittedName>
</protein>
<dbReference type="KEGG" id="ppsc:EHS13_08200"/>
<dbReference type="GO" id="GO:0003700">
    <property type="term" value="F:DNA-binding transcription factor activity"/>
    <property type="evidence" value="ECO:0007669"/>
    <property type="project" value="InterPro"/>
</dbReference>
<dbReference type="PANTHER" id="PTHR43280:SF28">
    <property type="entry name" value="HTH-TYPE TRANSCRIPTIONAL ACTIVATOR RHAS"/>
    <property type="match status" value="1"/>
</dbReference>
<dbReference type="Pfam" id="PF07883">
    <property type="entry name" value="Cupin_2"/>
    <property type="match status" value="1"/>
</dbReference>
<dbReference type="GO" id="GO:0043565">
    <property type="term" value="F:sequence-specific DNA binding"/>
    <property type="evidence" value="ECO:0007669"/>
    <property type="project" value="InterPro"/>
</dbReference>
<sequence length="300" mass="34784">MNKDILHENRVHGNITFPMGVYQVIEDESHTLFDYHWHEETEFLYMQEGTAVFWLGTIKHELQAGDALFIPSGTIHAGFVADLSTPCLVYAIVFDLNLLSGRTYDVIQSKYIDPLLEQTLFLPSLLKPHTFWENSLIAELVSIVEFFEKKPVAYELLIKAKLYNLFAGFIANLQEIPQDQPITTNIYKIERLKKVLQFIDESYPLRIQIKDVASVIAMSEGHFCRFFKAMVRKTPMDYINTVRINQAAKLLSHSDKKVIDIAMEVGFENPSYFIKLFKWHKKCTPSDYRKLEKQKNLPAL</sequence>
<evidence type="ECO:0000256" key="1">
    <source>
        <dbReference type="ARBA" id="ARBA00023015"/>
    </source>
</evidence>
<dbReference type="InterPro" id="IPR014710">
    <property type="entry name" value="RmlC-like_jellyroll"/>
</dbReference>
<keyword evidence="1" id="KW-0805">Transcription regulation</keyword>
<dbReference type="PROSITE" id="PS00041">
    <property type="entry name" value="HTH_ARAC_FAMILY_1"/>
    <property type="match status" value="1"/>
</dbReference>
<reference evidence="6" key="1">
    <citation type="submission" date="2018-11" db="EMBL/GenBank/DDBJ databases">
        <title>Complete genome sequence of Paenibacillus sp. ML311-T8.</title>
        <authorList>
            <person name="Nam Y.-D."/>
            <person name="Kang J."/>
            <person name="Chung W.-H."/>
            <person name="Park Y.S."/>
        </authorList>
    </citation>
    <scope>NUCLEOTIDE SEQUENCE [LARGE SCALE GENOMIC DNA]</scope>
    <source>
        <strain evidence="6">ML311-T8</strain>
    </source>
</reference>
<dbReference type="AlphaFoldDB" id="A0A6B8RFY3"/>
<dbReference type="InterPro" id="IPR020449">
    <property type="entry name" value="Tscrpt_reg_AraC-type_HTH"/>
</dbReference>
<dbReference type="Proteomes" id="UP000426246">
    <property type="component" value="Chromosome"/>
</dbReference>
<keyword evidence="2" id="KW-0238">DNA-binding</keyword>
<dbReference type="SMART" id="SM00342">
    <property type="entry name" value="HTH_ARAC"/>
    <property type="match status" value="1"/>
</dbReference>
<name>A0A6B8RFY3_9BACL</name>